<keyword evidence="7 11" id="KW-0067">ATP-binding</keyword>
<evidence type="ECO:0000256" key="2">
    <source>
        <dbReference type="ARBA" id="ARBA00022448"/>
    </source>
</evidence>
<sequence>MNYLVNMEKITKEFSGVTALKEVDFTLLPGEVHVLLGENGAGKSTLMKILCGVYEPTSGSITVDEKSYSALTPKDTGSLGISIIYQELSVIDDLSIAENIFVGKLPTKKVLGMELVDWKYMKKVTIDLLERVGLKRNPLELVGELSISEKQQVEIVKALATEAKILIMDEPTSSLTDGEIAKLFKVIRQLKSEGVGIVYISHKLKEIKMIGDRITVLKDGKFVATRDLATIETNELITLMVGRELQSKYTARNQSQGTSEVVLEVKNFTRKDEKIKGVNFQLYKGEILGFAGLIGSGRTELMNAIVGSAPIKSGELILNGQRLKIKTPYDAVKNKIAYITENRRESGFFPNFEIWKNISISSLIANSNYGGLSGLLNRKEELKWAENQTERLAIKCSSIYQNITELSGGNQQKVIIGRWLAAGSNLFIFDEPTRGIDVGAKSEIYKIMRELADKGVGVLVVSSELPELLAVCDRIAVFQEGELQGILTSEEATEENIMAKATS</sequence>
<evidence type="ECO:0000256" key="7">
    <source>
        <dbReference type="ARBA" id="ARBA00022840"/>
    </source>
</evidence>
<keyword evidence="5" id="KW-0677">Repeat</keyword>
<dbReference type="GO" id="GO:0005886">
    <property type="term" value="C:plasma membrane"/>
    <property type="evidence" value="ECO:0007669"/>
    <property type="project" value="UniProtKB-SubCell"/>
</dbReference>
<evidence type="ECO:0000256" key="8">
    <source>
        <dbReference type="ARBA" id="ARBA00022967"/>
    </source>
</evidence>
<dbReference type="SUPFAM" id="SSF52540">
    <property type="entry name" value="P-loop containing nucleoside triphosphate hydrolases"/>
    <property type="match status" value="2"/>
</dbReference>
<dbReference type="InterPro" id="IPR050107">
    <property type="entry name" value="ABC_carbohydrate_import_ATPase"/>
</dbReference>
<protein>
    <submittedName>
        <fullName evidence="12">Cytochrome C6</fullName>
    </submittedName>
    <submittedName>
        <fullName evidence="11">D-allose transporter ATP-binding protein</fullName>
    </submittedName>
</protein>
<dbReference type="Proteomes" id="UP000002754">
    <property type="component" value="Unassembled WGS sequence"/>
</dbReference>
<evidence type="ECO:0000256" key="5">
    <source>
        <dbReference type="ARBA" id="ARBA00022737"/>
    </source>
</evidence>
<dbReference type="CDD" id="cd03216">
    <property type="entry name" value="ABC_Carb_Monos_I"/>
    <property type="match status" value="1"/>
</dbReference>
<evidence type="ECO:0000256" key="1">
    <source>
        <dbReference type="ARBA" id="ARBA00004202"/>
    </source>
</evidence>
<dbReference type="Gene3D" id="3.40.50.300">
    <property type="entry name" value="P-loop containing nucleotide triphosphate hydrolases"/>
    <property type="match status" value="2"/>
</dbReference>
<reference evidence="11 13" key="1">
    <citation type="journal article" date="2014" name="Genome Announc.">
        <title>Draft Genome Sequence of Bacillus alcalophilus AV1934, a Classic Alkaliphile Isolated from Human Feces in 1934.</title>
        <authorList>
            <person name="Attie O."/>
            <person name="Jayaprakash A."/>
            <person name="Shah H."/>
            <person name="Paulsen I.T."/>
            <person name="Morino M."/>
            <person name="Takahashi Y."/>
            <person name="Narumi I."/>
            <person name="Sachidanandam R."/>
            <person name="Satoh K."/>
            <person name="Ito M."/>
            <person name="Krulwich T.A."/>
        </authorList>
    </citation>
    <scope>NUCLEOTIDE SEQUENCE [LARGE SCALE GENOMIC DNA]</scope>
    <source>
        <strain evidence="11 13">AV1934</strain>
    </source>
</reference>
<dbReference type="eggNOG" id="COG1129">
    <property type="taxonomic scope" value="Bacteria"/>
</dbReference>
<evidence type="ECO:0000313" key="11">
    <source>
        <dbReference type="EMBL" id="KGA98656.1"/>
    </source>
</evidence>
<keyword evidence="6" id="KW-0547">Nucleotide-binding</keyword>
<dbReference type="EMBL" id="ALPT02000007">
    <property type="protein sequence ID" value="KGA98656.1"/>
    <property type="molecule type" value="Genomic_DNA"/>
</dbReference>
<dbReference type="STRING" id="1218173.BALCAV_0203285"/>
<dbReference type="InterPro" id="IPR027417">
    <property type="entry name" value="P-loop_NTPase"/>
</dbReference>
<evidence type="ECO:0000259" key="10">
    <source>
        <dbReference type="PROSITE" id="PS50893"/>
    </source>
</evidence>
<dbReference type="EMBL" id="JALP01000085">
    <property type="protein sequence ID" value="THG91170.1"/>
    <property type="molecule type" value="Genomic_DNA"/>
</dbReference>
<name>A0A094WPA1_ALKAL</name>
<keyword evidence="13" id="KW-1185">Reference proteome</keyword>
<dbReference type="PROSITE" id="PS50893">
    <property type="entry name" value="ABC_TRANSPORTER_2"/>
    <property type="match status" value="2"/>
</dbReference>
<dbReference type="Proteomes" id="UP000297014">
    <property type="component" value="Unassembled WGS sequence"/>
</dbReference>
<dbReference type="GO" id="GO:0016887">
    <property type="term" value="F:ATP hydrolysis activity"/>
    <property type="evidence" value="ECO:0007669"/>
    <property type="project" value="InterPro"/>
</dbReference>
<dbReference type="PANTHER" id="PTHR43790">
    <property type="entry name" value="CARBOHYDRATE TRANSPORT ATP-BINDING PROTEIN MG119-RELATED"/>
    <property type="match status" value="1"/>
</dbReference>
<evidence type="ECO:0000313" key="13">
    <source>
        <dbReference type="Proteomes" id="UP000002754"/>
    </source>
</evidence>
<accession>A0A094WPA1</accession>
<evidence type="ECO:0000313" key="14">
    <source>
        <dbReference type="Proteomes" id="UP000297014"/>
    </source>
</evidence>
<dbReference type="InterPro" id="IPR017871">
    <property type="entry name" value="ABC_transporter-like_CS"/>
</dbReference>
<comment type="subcellular location">
    <subcellularLocation>
        <location evidence="1">Cell membrane</location>
        <topology evidence="1">Peripheral membrane protein</topology>
    </subcellularLocation>
</comment>
<evidence type="ECO:0000256" key="3">
    <source>
        <dbReference type="ARBA" id="ARBA00022475"/>
    </source>
</evidence>
<dbReference type="AlphaFoldDB" id="A0A094WPA1"/>
<keyword evidence="8" id="KW-1278">Translocase</keyword>
<dbReference type="RefSeq" id="WP_003321750.1">
    <property type="nucleotide sequence ID" value="NZ_ALPT02000007.1"/>
</dbReference>
<dbReference type="PANTHER" id="PTHR43790:SF3">
    <property type="entry name" value="D-ALLOSE IMPORT ATP-BINDING PROTEIN ALSA-RELATED"/>
    <property type="match status" value="1"/>
</dbReference>
<comment type="caution">
    <text evidence="11">The sequence shown here is derived from an EMBL/GenBank/DDBJ whole genome shotgun (WGS) entry which is preliminary data.</text>
</comment>
<dbReference type="FunFam" id="3.40.50.300:FF:000127">
    <property type="entry name" value="Ribose import ATP-binding protein RbsA"/>
    <property type="match status" value="1"/>
</dbReference>
<dbReference type="InterPro" id="IPR003439">
    <property type="entry name" value="ABC_transporter-like_ATP-bd"/>
</dbReference>
<keyword evidence="3" id="KW-1003">Cell membrane</keyword>
<evidence type="ECO:0000256" key="6">
    <source>
        <dbReference type="ARBA" id="ARBA00022741"/>
    </source>
</evidence>
<organism evidence="11 13">
    <name type="scientific">Alkalihalobacillus alcalophilus ATCC 27647 = CGMCC 1.3604</name>
    <dbReference type="NCBI Taxonomy" id="1218173"/>
    <lineage>
        <taxon>Bacteria</taxon>
        <taxon>Bacillati</taxon>
        <taxon>Bacillota</taxon>
        <taxon>Bacilli</taxon>
        <taxon>Bacillales</taxon>
        <taxon>Bacillaceae</taxon>
        <taxon>Alkalihalobacillus</taxon>
    </lineage>
</organism>
<feature type="domain" description="ABC transporter" evidence="10">
    <location>
        <begin position="260"/>
        <end position="501"/>
    </location>
</feature>
<dbReference type="InterPro" id="IPR003593">
    <property type="entry name" value="AAA+_ATPase"/>
</dbReference>
<evidence type="ECO:0000313" key="12">
    <source>
        <dbReference type="EMBL" id="THG91170.1"/>
    </source>
</evidence>
<dbReference type="CDD" id="cd03215">
    <property type="entry name" value="ABC_Carb_Monos_II"/>
    <property type="match status" value="1"/>
</dbReference>
<evidence type="ECO:0000256" key="9">
    <source>
        <dbReference type="ARBA" id="ARBA00023136"/>
    </source>
</evidence>
<keyword evidence="2" id="KW-0813">Transport</keyword>
<dbReference type="GO" id="GO:0005524">
    <property type="term" value="F:ATP binding"/>
    <property type="evidence" value="ECO:0007669"/>
    <property type="project" value="UniProtKB-KW"/>
</dbReference>
<gene>
    <name evidence="12" type="ORF">AJ85_06465</name>
    <name evidence="11" type="ORF">BALCAV_0203285</name>
</gene>
<proteinExistence type="predicted"/>
<keyword evidence="4" id="KW-0762">Sugar transport</keyword>
<keyword evidence="9" id="KW-0472">Membrane</keyword>
<dbReference type="OrthoDB" id="9771863at2"/>
<dbReference type="SMART" id="SM00382">
    <property type="entry name" value="AAA"/>
    <property type="match status" value="2"/>
</dbReference>
<dbReference type="Pfam" id="PF00005">
    <property type="entry name" value="ABC_tran"/>
    <property type="match status" value="2"/>
</dbReference>
<reference evidence="12 14" key="2">
    <citation type="submission" date="2014-01" db="EMBL/GenBank/DDBJ databases">
        <title>Draft genome sequencing of Bacillus alcalophilus CGMCC 1.3604.</title>
        <authorList>
            <person name="Yang J."/>
            <person name="Diao L."/>
            <person name="Yang S."/>
        </authorList>
    </citation>
    <scope>NUCLEOTIDE SEQUENCE [LARGE SCALE GENOMIC DNA]</scope>
    <source>
        <strain evidence="12 14">CGMCC 1.3604</strain>
    </source>
</reference>
<evidence type="ECO:0000256" key="4">
    <source>
        <dbReference type="ARBA" id="ARBA00022597"/>
    </source>
</evidence>
<feature type="domain" description="ABC transporter" evidence="10">
    <location>
        <begin position="5"/>
        <end position="244"/>
    </location>
</feature>
<dbReference type="PROSITE" id="PS00211">
    <property type="entry name" value="ABC_TRANSPORTER_1"/>
    <property type="match status" value="1"/>
</dbReference>